<evidence type="ECO:0000256" key="4">
    <source>
        <dbReference type="ARBA" id="ARBA00022574"/>
    </source>
</evidence>
<comment type="similarity">
    <text evidence="2 9">Belongs to the WD repeat DDB2/WDR76 family.</text>
</comment>
<dbReference type="InterPro" id="IPR019775">
    <property type="entry name" value="WD40_repeat_CS"/>
</dbReference>
<proteinExistence type="inferred from homology"/>
<sequence length="248" mass="27295">MGNLGICDCSQSSSSGVKNEDEDEENDVREGPAITTFKLHSRTIHTFQFSPVDYNALYSASYDSSIRKLDLAKGVAVEVYAPPESSEAPLSGVEVTSHNPHMLYFSTLEGQFGIYDMRTPAQKAAGLEIFQLSEKKIGGFTLHPEKPHFLATASLDRTLKIWDLRKISGKGEDRLPTLVGEHESKLSVSHAAWNGEGMVATASYDDTIKIHDFSACGKWKAGTTLSSEEMDPVRVIPHNNQTGRWVTM</sequence>
<accession>A0A8E2EJQ8</accession>
<keyword evidence="6 9" id="KW-0227">DNA damage</keyword>
<dbReference type="EMBL" id="KV744823">
    <property type="protein sequence ID" value="OCK85149.1"/>
    <property type="molecule type" value="Genomic_DNA"/>
</dbReference>
<evidence type="ECO:0000256" key="6">
    <source>
        <dbReference type="ARBA" id="ARBA00022763"/>
    </source>
</evidence>
<dbReference type="PROSITE" id="PS50082">
    <property type="entry name" value="WD_REPEATS_2"/>
    <property type="match status" value="1"/>
</dbReference>
<dbReference type="AlphaFoldDB" id="A0A8E2EJQ8"/>
<keyword evidence="12" id="KW-1185">Reference proteome</keyword>
<evidence type="ECO:0000256" key="3">
    <source>
        <dbReference type="ARBA" id="ARBA00021132"/>
    </source>
</evidence>
<dbReference type="GO" id="GO:0005634">
    <property type="term" value="C:nucleus"/>
    <property type="evidence" value="ECO:0007669"/>
    <property type="project" value="TreeGrafter"/>
</dbReference>
<evidence type="ECO:0000256" key="10">
    <source>
        <dbReference type="SAM" id="MobiDB-lite"/>
    </source>
</evidence>
<evidence type="ECO:0000313" key="12">
    <source>
        <dbReference type="Proteomes" id="UP000250266"/>
    </source>
</evidence>
<dbReference type="PANTHER" id="PTHR14773">
    <property type="entry name" value="WD REPEAT-CONTAINING PROTEIN 76"/>
    <property type="match status" value="1"/>
</dbReference>
<keyword evidence="4 8" id="KW-0853">WD repeat</keyword>
<evidence type="ECO:0000256" key="2">
    <source>
        <dbReference type="ARBA" id="ARBA00005434"/>
    </source>
</evidence>
<protein>
    <recommendedName>
        <fullName evidence="3 9">DNA damage-binding protein CMR1</fullName>
    </recommendedName>
</protein>
<dbReference type="InterPro" id="IPR001680">
    <property type="entry name" value="WD40_rpt"/>
</dbReference>
<evidence type="ECO:0000313" key="11">
    <source>
        <dbReference type="EMBL" id="OCK85149.1"/>
    </source>
</evidence>
<feature type="region of interest" description="Disordered" evidence="10">
    <location>
        <begin position="1"/>
        <end position="30"/>
    </location>
</feature>
<dbReference type="PANTHER" id="PTHR14773:SF0">
    <property type="entry name" value="WD REPEAT-CONTAINING PROTEIN 76"/>
    <property type="match status" value="1"/>
</dbReference>
<dbReference type="Proteomes" id="UP000250266">
    <property type="component" value="Unassembled WGS sequence"/>
</dbReference>
<dbReference type="InterPro" id="IPR015943">
    <property type="entry name" value="WD40/YVTN_repeat-like_dom_sf"/>
</dbReference>
<dbReference type="SMART" id="SM00320">
    <property type="entry name" value="WD40"/>
    <property type="match status" value="3"/>
</dbReference>
<evidence type="ECO:0000256" key="5">
    <source>
        <dbReference type="ARBA" id="ARBA00022737"/>
    </source>
</evidence>
<dbReference type="Pfam" id="PF00400">
    <property type="entry name" value="WD40"/>
    <property type="match status" value="2"/>
</dbReference>
<dbReference type="GO" id="GO:0003677">
    <property type="term" value="F:DNA binding"/>
    <property type="evidence" value="ECO:0007669"/>
    <property type="project" value="UniProtKB-UniRule"/>
</dbReference>
<evidence type="ECO:0000256" key="9">
    <source>
        <dbReference type="RuleBase" id="RU365004"/>
    </source>
</evidence>
<dbReference type="GO" id="GO:0006974">
    <property type="term" value="P:DNA damage response"/>
    <property type="evidence" value="ECO:0007669"/>
    <property type="project" value="UniProtKB-KW"/>
</dbReference>
<organism evidence="11 12">
    <name type="scientific">Lepidopterella palustris CBS 459.81</name>
    <dbReference type="NCBI Taxonomy" id="1314670"/>
    <lineage>
        <taxon>Eukaryota</taxon>
        <taxon>Fungi</taxon>
        <taxon>Dikarya</taxon>
        <taxon>Ascomycota</taxon>
        <taxon>Pezizomycotina</taxon>
        <taxon>Dothideomycetes</taxon>
        <taxon>Pleosporomycetidae</taxon>
        <taxon>Mytilinidiales</taxon>
        <taxon>Argynnaceae</taxon>
        <taxon>Lepidopterella</taxon>
    </lineage>
</organism>
<name>A0A8E2EJQ8_9PEZI</name>
<reference evidence="11 12" key="1">
    <citation type="journal article" date="2016" name="Nat. Commun.">
        <title>Ectomycorrhizal ecology is imprinted in the genome of the dominant symbiotic fungus Cenococcum geophilum.</title>
        <authorList>
            <consortium name="DOE Joint Genome Institute"/>
            <person name="Peter M."/>
            <person name="Kohler A."/>
            <person name="Ohm R.A."/>
            <person name="Kuo A."/>
            <person name="Krutzmann J."/>
            <person name="Morin E."/>
            <person name="Arend M."/>
            <person name="Barry K.W."/>
            <person name="Binder M."/>
            <person name="Choi C."/>
            <person name="Clum A."/>
            <person name="Copeland A."/>
            <person name="Grisel N."/>
            <person name="Haridas S."/>
            <person name="Kipfer T."/>
            <person name="LaButti K."/>
            <person name="Lindquist E."/>
            <person name="Lipzen A."/>
            <person name="Maire R."/>
            <person name="Meier B."/>
            <person name="Mihaltcheva S."/>
            <person name="Molinier V."/>
            <person name="Murat C."/>
            <person name="Poggeler S."/>
            <person name="Quandt C.A."/>
            <person name="Sperisen C."/>
            <person name="Tritt A."/>
            <person name="Tisserant E."/>
            <person name="Crous P.W."/>
            <person name="Henrissat B."/>
            <person name="Nehls U."/>
            <person name="Egli S."/>
            <person name="Spatafora J.W."/>
            <person name="Grigoriev I.V."/>
            <person name="Martin F.M."/>
        </authorList>
    </citation>
    <scope>NUCLEOTIDE SEQUENCE [LARGE SCALE GENOMIC DNA]</scope>
    <source>
        <strain evidence="11 12">CBS 459.81</strain>
    </source>
</reference>
<dbReference type="InterPro" id="IPR036322">
    <property type="entry name" value="WD40_repeat_dom_sf"/>
</dbReference>
<dbReference type="GO" id="GO:2000001">
    <property type="term" value="P:regulation of DNA damage checkpoint"/>
    <property type="evidence" value="ECO:0007669"/>
    <property type="project" value="TreeGrafter"/>
</dbReference>
<evidence type="ECO:0000256" key="1">
    <source>
        <dbReference type="ARBA" id="ARBA00002653"/>
    </source>
</evidence>
<dbReference type="InterPro" id="IPR050853">
    <property type="entry name" value="WD_repeat_DNA-damage-binding"/>
</dbReference>
<dbReference type="SUPFAM" id="SSF50978">
    <property type="entry name" value="WD40 repeat-like"/>
    <property type="match status" value="1"/>
</dbReference>
<gene>
    <name evidence="11" type="ORF">K432DRAFT_60597</name>
</gene>
<keyword evidence="7 9" id="KW-0238">DNA-binding</keyword>
<comment type="function">
    <text evidence="1 9">DNA-binding protein that binds to both single- and double-stranded DNA. Binds preferentially to UV-damaged DNA. May be involved in DNA-metabolic processes.</text>
</comment>
<dbReference type="Gene3D" id="2.130.10.10">
    <property type="entry name" value="YVTN repeat-like/Quinoprotein amine dehydrogenase"/>
    <property type="match status" value="1"/>
</dbReference>
<evidence type="ECO:0000256" key="7">
    <source>
        <dbReference type="ARBA" id="ARBA00023125"/>
    </source>
</evidence>
<evidence type="ECO:0000256" key="8">
    <source>
        <dbReference type="PROSITE-ProRule" id="PRU00221"/>
    </source>
</evidence>
<feature type="repeat" description="WD" evidence="8">
    <location>
        <begin position="130"/>
        <end position="165"/>
    </location>
</feature>
<keyword evidence="5" id="KW-0677">Repeat</keyword>
<dbReference type="PROSITE" id="PS00678">
    <property type="entry name" value="WD_REPEATS_1"/>
    <property type="match status" value="1"/>
</dbReference>
<dbReference type="OrthoDB" id="9890280at2759"/>